<comment type="cofactor">
    <cofactor evidence="2">
        <name>Mg(2+)</name>
        <dbReference type="ChEBI" id="CHEBI:18420"/>
    </cofactor>
</comment>
<dbReference type="InterPro" id="IPR020560">
    <property type="entry name" value="PRibGlycinamide_synth_C-dom"/>
</dbReference>
<evidence type="ECO:0000256" key="12">
    <source>
        <dbReference type="HAMAP-Rule" id="MF_00138"/>
    </source>
</evidence>
<comment type="similarity">
    <text evidence="9 12">Belongs to the GARS family.</text>
</comment>
<protein>
    <recommendedName>
        <fullName evidence="4 12">Phosphoribosylamine--glycine ligase</fullName>
        <ecNumber evidence="4 12">6.3.4.13</ecNumber>
    </recommendedName>
    <alternativeName>
        <fullName evidence="12">GARS</fullName>
    </alternativeName>
    <alternativeName>
        <fullName evidence="10 12">Glycinamide ribonucleotide synthetase</fullName>
    </alternativeName>
    <alternativeName>
        <fullName evidence="11 12">Phosphoribosylglycinamide synthetase</fullName>
    </alternativeName>
</protein>
<evidence type="ECO:0000256" key="8">
    <source>
        <dbReference type="ARBA" id="ARBA00022840"/>
    </source>
</evidence>
<dbReference type="HAMAP" id="MF_00138">
    <property type="entry name" value="GARS"/>
    <property type="match status" value="1"/>
</dbReference>
<dbReference type="Gene3D" id="3.40.50.20">
    <property type="match status" value="1"/>
</dbReference>
<dbReference type="PROSITE" id="PS50975">
    <property type="entry name" value="ATP_GRASP"/>
    <property type="match status" value="1"/>
</dbReference>
<dbReference type="Pfam" id="PF01071">
    <property type="entry name" value="GARS_A"/>
    <property type="match status" value="1"/>
</dbReference>
<dbReference type="SUPFAM" id="SSF51246">
    <property type="entry name" value="Rudiment single hybrid motif"/>
    <property type="match status" value="1"/>
</dbReference>
<dbReference type="EMBL" id="JBHRWW010000010">
    <property type="protein sequence ID" value="MFC3689462.1"/>
    <property type="molecule type" value="Genomic_DNA"/>
</dbReference>
<dbReference type="InterPro" id="IPR016185">
    <property type="entry name" value="PreATP-grasp_dom_sf"/>
</dbReference>
<dbReference type="RefSeq" id="WP_340294980.1">
    <property type="nucleotide sequence ID" value="NZ_JBBEOI010000196.1"/>
</dbReference>
<comment type="caution">
    <text evidence="15">The sequence shown here is derived from an EMBL/GenBank/DDBJ whole genome shotgun (WGS) entry which is preliminary data.</text>
</comment>
<dbReference type="SUPFAM" id="SSF52440">
    <property type="entry name" value="PreATP-grasp domain"/>
    <property type="match status" value="1"/>
</dbReference>
<gene>
    <name evidence="12 15" type="primary">purD</name>
    <name evidence="15" type="ORF">ACFOLH_14015</name>
</gene>
<comment type="cofactor">
    <cofactor evidence="1">
        <name>Mn(2+)</name>
        <dbReference type="ChEBI" id="CHEBI:29035"/>
    </cofactor>
</comment>
<keyword evidence="16" id="KW-1185">Reference proteome</keyword>
<dbReference type="Pfam" id="PF02844">
    <property type="entry name" value="GARS_N"/>
    <property type="match status" value="1"/>
</dbReference>
<dbReference type="InterPro" id="IPR020562">
    <property type="entry name" value="PRibGlycinamide_synth_N"/>
</dbReference>
<accession>A0ABV7WJ68</accession>
<keyword evidence="5 12" id="KW-0436">Ligase</keyword>
<dbReference type="InterPro" id="IPR013815">
    <property type="entry name" value="ATP_grasp_subdomain_1"/>
</dbReference>
<evidence type="ECO:0000256" key="9">
    <source>
        <dbReference type="ARBA" id="ARBA00038345"/>
    </source>
</evidence>
<evidence type="ECO:0000256" key="4">
    <source>
        <dbReference type="ARBA" id="ARBA00013255"/>
    </source>
</evidence>
<feature type="domain" description="ATP-grasp" evidence="14">
    <location>
        <begin position="109"/>
        <end position="310"/>
    </location>
</feature>
<dbReference type="EC" id="6.3.4.13" evidence="4 12"/>
<evidence type="ECO:0000313" key="15">
    <source>
        <dbReference type="EMBL" id="MFC3689462.1"/>
    </source>
</evidence>
<evidence type="ECO:0000259" key="14">
    <source>
        <dbReference type="PROSITE" id="PS50975"/>
    </source>
</evidence>
<evidence type="ECO:0000256" key="5">
    <source>
        <dbReference type="ARBA" id="ARBA00022598"/>
    </source>
</evidence>
<evidence type="ECO:0000256" key="6">
    <source>
        <dbReference type="ARBA" id="ARBA00022741"/>
    </source>
</evidence>
<keyword evidence="7 12" id="KW-0658">Purine biosynthesis</keyword>
<dbReference type="InterPro" id="IPR020559">
    <property type="entry name" value="PRibGlycinamide_synth_CS"/>
</dbReference>
<keyword evidence="6 13" id="KW-0547">Nucleotide-binding</keyword>
<dbReference type="InterPro" id="IPR020561">
    <property type="entry name" value="PRibGlycinamid_synth_ATP-grasp"/>
</dbReference>
<evidence type="ECO:0000256" key="3">
    <source>
        <dbReference type="ARBA" id="ARBA00005174"/>
    </source>
</evidence>
<dbReference type="SMART" id="SM01209">
    <property type="entry name" value="GARS_A"/>
    <property type="match status" value="1"/>
</dbReference>
<dbReference type="SUPFAM" id="SSF56059">
    <property type="entry name" value="Glutathione synthetase ATP-binding domain-like"/>
    <property type="match status" value="1"/>
</dbReference>
<reference evidence="16" key="1">
    <citation type="journal article" date="2019" name="Int. J. Syst. Evol. Microbiol.">
        <title>The Global Catalogue of Microorganisms (GCM) 10K type strain sequencing project: providing services to taxonomists for standard genome sequencing and annotation.</title>
        <authorList>
            <consortium name="The Broad Institute Genomics Platform"/>
            <consortium name="The Broad Institute Genome Sequencing Center for Infectious Disease"/>
            <person name="Wu L."/>
            <person name="Ma J."/>
        </authorList>
    </citation>
    <scope>NUCLEOTIDE SEQUENCE [LARGE SCALE GENOMIC DNA]</scope>
    <source>
        <strain evidence="16">NCAIM B.02333</strain>
    </source>
</reference>
<dbReference type="InterPro" id="IPR011761">
    <property type="entry name" value="ATP-grasp"/>
</dbReference>
<sequence length="421" mass="42427">MRVLVVGQGAREHALVRSLLAEEGVDAVVAGPGNPGMAAEGADCRHVDLADLSGIAELATAALADLVVVGPEAPLVAGAADILRSTTGIPCFGPSAPAARLESSKAFAKEVMAAAGVPTARPVVCHDVDQVAAALDELGAPHVVKDDGLAAGKGVVVTDDRAAALAHAAACFQLPGGTVVIEEYLDGPEVSVFCVCDGTDVVALAPAQDFKRLRDGGQGPNTGGMGAYAPLTWLPEGFVEDVLERVTRPVLREMASRGTPFTGVLYVGLALTSEGPKVVEFNVRFGDPEAQVVLARLRSPLSGLLLAAAQGRLAEHVAAHGAPVEDGAAVAVVVAAPGYPADVRTGDAVLGLDEAAAVPGAHVLHAGTALRDGHLVTSGGRVLTVVGTGDDVAAARSVAYEAVQHVHVPGGQLRLDVAAEG</sequence>
<dbReference type="PROSITE" id="PS00184">
    <property type="entry name" value="GARS"/>
    <property type="match status" value="1"/>
</dbReference>
<comment type="pathway">
    <text evidence="3 12">Purine metabolism; IMP biosynthesis via de novo pathway; N(1)-(5-phospho-D-ribosyl)glycinamide from 5-phospho-alpha-D-ribose 1-diphosphate: step 2/2.</text>
</comment>
<dbReference type="Gene3D" id="3.30.470.20">
    <property type="entry name" value="ATP-grasp fold, B domain"/>
    <property type="match status" value="1"/>
</dbReference>
<evidence type="ECO:0000256" key="13">
    <source>
        <dbReference type="PROSITE-ProRule" id="PRU00409"/>
    </source>
</evidence>
<comment type="catalytic activity">
    <reaction evidence="12">
        <text>5-phospho-beta-D-ribosylamine + glycine + ATP = N(1)-(5-phospho-beta-D-ribosyl)glycinamide + ADP + phosphate + H(+)</text>
        <dbReference type="Rhea" id="RHEA:17453"/>
        <dbReference type="ChEBI" id="CHEBI:15378"/>
        <dbReference type="ChEBI" id="CHEBI:30616"/>
        <dbReference type="ChEBI" id="CHEBI:43474"/>
        <dbReference type="ChEBI" id="CHEBI:57305"/>
        <dbReference type="ChEBI" id="CHEBI:58681"/>
        <dbReference type="ChEBI" id="CHEBI:143788"/>
        <dbReference type="ChEBI" id="CHEBI:456216"/>
        <dbReference type="EC" id="6.3.4.13"/>
    </reaction>
</comment>
<dbReference type="Gene3D" id="3.30.1490.20">
    <property type="entry name" value="ATP-grasp fold, A domain"/>
    <property type="match status" value="1"/>
</dbReference>
<proteinExistence type="inferred from homology"/>
<dbReference type="Pfam" id="PF02843">
    <property type="entry name" value="GARS_C"/>
    <property type="match status" value="1"/>
</dbReference>
<evidence type="ECO:0000256" key="1">
    <source>
        <dbReference type="ARBA" id="ARBA00001936"/>
    </source>
</evidence>
<dbReference type="Gene3D" id="3.90.600.10">
    <property type="entry name" value="Phosphoribosylglycinamide synthetase, C-terminal domain"/>
    <property type="match status" value="1"/>
</dbReference>
<dbReference type="Proteomes" id="UP001595685">
    <property type="component" value="Unassembled WGS sequence"/>
</dbReference>
<evidence type="ECO:0000256" key="11">
    <source>
        <dbReference type="ARBA" id="ARBA00042864"/>
    </source>
</evidence>
<name>A0ABV7WJ68_9MICO</name>
<keyword evidence="8 13" id="KW-0067">ATP-binding</keyword>
<dbReference type="InterPro" id="IPR011054">
    <property type="entry name" value="Rudment_hybrid_motif"/>
</dbReference>
<evidence type="ECO:0000313" key="16">
    <source>
        <dbReference type="Proteomes" id="UP001595685"/>
    </source>
</evidence>
<dbReference type="NCBIfam" id="TIGR00877">
    <property type="entry name" value="purD"/>
    <property type="match status" value="1"/>
</dbReference>
<evidence type="ECO:0000256" key="7">
    <source>
        <dbReference type="ARBA" id="ARBA00022755"/>
    </source>
</evidence>
<organism evidence="15 16">
    <name type="scientific">Aquipuribacter hungaricus</name>
    <dbReference type="NCBI Taxonomy" id="545624"/>
    <lineage>
        <taxon>Bacteria</taxon>
        <taxon>Bacillati</taxon>
        <taxon>Actinomycetota</taxon>
        <taxon>Actinomycetes</taxon>
        <taxon>Micrococcales</taxon>
        <taxon>Intrasporangiaceae</taxon>
        <taxon>Aquipuribacter</taxon>
    </lineage>
</organism>
<dbReference type="InterPro" id="IPR000115">
    <property type="entry name" value="PRibGlycinamide_synth"/>
</dbReference>
<evidence type="ECO:0000256" key="2">
    <source>
        <dbReference type="ARBA" id="ARBA00001946"/>
    </source>
</evidence>
<evidence type="ECO:0000256" key="10">
    <source>
        <dbReference type="ARBA" id="ARBA00042242"/>
    </source>
</evidence>
<dbReference type="GO" id="GO:0004637">
    <property type="term" value="F:phosphoribosylamine-glycine ligase activity"/>
    <property type="evidence" value="ECO:0007669"/>
    <property type="project" value="UniProtKB-EC"/>
</dbReference>
<dbReference type="PANTHER" id="PTHR43472:SF1">
    <property type="entry name" value="PHOSPHORIBOSYLAMINE--GLYCINE LIGASE, CHLOROPLASTIC"/>
    <property type="match status" value="1"/>
</dbReference>
<dbReference type="SMART" id="SM01210">
    <property type="entry name" value="GARS_C"/>
    <property type="match status" value="1"/>
</dbReference>
<dbReference type="InterPro" id="IPR037123">
    <property type="entry name" value="PRibGlycinamide_synth_C_sf"/>
</dbReference>
<dbReference type="PANTHER" id="PTHR43472">
    <property type="entry name" value="PHOSPHORIBOSYLAMINE--GLYCINE LIGASE"/>
    <property type="match status" value="1"/>
</dbReference>